<dbReference type="AlphaFoldDB" id="A0A1D6IZ03"/>
<keyword evidence="2" id="KW-0378">Hydrolase</keyword>
<evidence type="ECO:0000256" key="1">
    <source>
        <dbReference type="SAM" id="MobiDB-lite"/>
    </source>
</evidence>
<evidence type="ECO:0000313" key="2">
    <source>
        <dbReference type="EMBL" id="AQK41097.1"/>
    </source>
</evidence>
<accession>A0A1D6IZ03</accession>
<feature type="compositionally biased region" description="Basic residues" evidence="1">
    <location>
        <begin position="140"/>
        <end position="149"/>
    </location>
</feature>
<organism evidence="2">
    <name type="scientific">Zea mays</name>
    <name type="common">Maize</name>
    <dbReference type="NCBI Taxonomy" id="4577"/>
    <lineage>
        <taxon>Eukaryota</taxon>
        <taxon>Viridiplantae</taxon>
        <taxon>Streptophyta</taxon>
        <taxon>Embryophyta</taxon>
        <taxon>Tracheophyta</taxon>
        <taxon>Spermatophyta</taxon>
        <taxon>Magnoliopsida</taxon>
        <taxon>Liliopsida</taxon>
        <taxon>Poales</taxon>
        <taxon>Poaceae</taxon>
        <taxon>PACMAD clade</taxon>
        <taxon>Panicoideae</taxon>
        <taxon>Andropogonodae</taxon>
        <taxon>Andropogoneae</taxon>
        <taxon>Tripsacinae</taxon>
        <taxon>Zea</taxon>
    </lineage>
</organism>
<proteinExistence type="predicted"/>
<name>A0A1D6IZ03_MAIZE</name>
<gene>
    <name evidence="2" type="ORF">ZEAMMB73_Zm00001d024386</name>
</gene>
<protein>
    <submittedName>
        <fullName evidence="2">Xyloglucan endo-transglycosylase/hydrolase1</fullName>
    </submittedName>
</protein>
<dbReference type="EMBL" id="CM000786">
    <property type="protein sequence ID" value="AQK41097.1"/>
    <property type="molecule type" value="Genomic_DNA"/>
</dbReference>
<feature type="compositionally biased region" description="Basic and acidic residues" evidence="1">
    <location>
        <begin position="24"/>
        <end position="45"/>
    </location>
</feature>
<feature type="compositionally biased region" description="Basic residues" evidence="1">
    <location>
        <begin position="11"/>
        <end position="23"/>
    </location>
</feature>
<dbReference type="GO" id="GO:0016787">
    <property type="term" value="F:hydrolase activity"/>
    <property type="evidence" value="ECO:0007669"/>
    <property type="project" value="UniProtKB-KW"/>
</dbReference>
<feature type="region of interest" description="Disordered" evidence="1">
    <location>
        <begin position="11"/>
        <end position="49"/>
    </location>
</feature>
<sequence>MAYITAALVGRRRRARRDRHGVHGQRERAAGGAEHERVGQRRRQEGAPVRPLVRPLRRLPHLHHHLEPGQHPVQGGRRRDPVLQALRRPAVPEREAHGAARHAVGRQLLGHREGQGAGGLVRRALRRLLPGLLRQRLRQRRGLRRRRRRRVDEQAARRRRVGHHPVGREQLHALQLLRRRLAVPPGPPARVQPQLS</sequence>
<feature type="region of interest" description="Disordered" evidence="1">
    <location>
        <begin position="140"/>
        <end position="169"/>
    </location>
</feature>
<reference evidence="2" key="1">
    <citation type="submission" date="2015-12" db="EMBL/GenBank/DDBJ databases">
        <title>Update maize B73 reference genome by single molecule sequencing technologies.</title>
        <authorList>
            <consortium name="Maize Genome Sequencing Project"/>
            <person name="Ware D."/>
        </authorList>
    </citation>
    <scope>NUCLEOTIDE SEQUENCE</scope>
    <source>
        <tissue evidence="2">Seedling</tissue>
    </source>
</reference>